<keyword evidence="4" id="KW-1015">Disulfide bond</keyword>
<feature type="domain" description="Apple" evidence="7">
    <location>
        <begin position="27"/>
        <end position="109"/>
    </location>
</feature>
<feature type="domain" description="Fibrinogen C-terminal" evidence="8">
    <location>
        <begin position="257"/>
        <end position="304"/>
    </location>
</feature>
<dbReference type="InterPro" id="IPR003609">
    <property type="entry name" value="Pan_app"/>
</dbReference>
<dbReference type="PANTHER" id="PTHR16146:SF46">
    <property type="entry name" value="INTELECTIN-1A-RELATED"/>
    <property type="match status" value="1"/>
</dbReference>
<evidence type="ECO:0000256" key="3">
    <source>
        <dbReference type="ARBA" id="ARBA00023119"/>
    </source>
</evidence>
<proteinExistence type="predicted"/>
<comment type="caution">
    <text evidence="9">The sequence shown here is derived from an EMBL/GenBank/DDBJ whole genome shotgun (WGS) entry which is preliminary data.</text>
</comment>
<dbReference type="Gene3D" id="3.50.4.10">
    <property type="entry name" value="Hepatocyte Growth Factor"/>
    <property type="match status" value="2"/>
</dbReference>
<feature type="domain" description="Apple" evidence="7">
    <location>
        <begin position="169"/>
        <end position="251"/>
    </location>
</feature>
<dbReference type="Pfam" id="PF00024">
    <property type="entry name" value="PAN_1"/>
    <property type="match status" value="2"/>
</dbReference>
<dbReference type="GO" id="GO:0070492">
    <property type="term" value="F:oligosaccharide binding"/>
    <property type="evidence" value="ECO:0007669"/>
    <property type="project" value="TreeGrafter"/>
</dbReference>
<feature type="signal peptide" evidence="6">
    <location>
        <begin position="1"/>
        <end position="23"/>
    </location>
</feature>
<keyword evidence="3" id="KW-0176">Collagen</keyword>
<keyword evidence="6" id="KW-0732">Signal</keyword>
<name>A0AAD9QSA1_ACRCE</name>
<evidence type="ECO:0000256" key="4">
    <source>
        <dbReference type="ARBA" id="ARBA00023157"/>
    </source>
</evidence>
<dbReference type="PANTHER" id="PTHR16146">
    <property type="entry name" value="INTELECTIN"/>
    <property type="match status" value="1"/>
</dbReference>
<evidence type="ECO:0000256" key="1">
    <source>
        <dbReference type="ARBA" id="ARBA00004613"/>
    </source>
</evidence>
<evidence type="ECO:0008006" key="11">
    <source>
        <dbReference type="Google" id="ProtNLM"/>
    </source>
</evidence>
<evidence type="ECO:0000313" key="10">
    <source>
        <dbReference type="Proteomes" id="UP001249851"/>
    </source>
</evidence>
<dbReference type="PROSITE" id="PS50948">
    <property type="entry name" value="PAN"/>
    <property type="match status" value="2"/>
</dbReference>
<evidence type="ECO:0000259" key="7">
    <source>
        <dbReference type="PROSITE" id="PS50948"/>
    </source>
</evidence>
<evidence type="ECO:0000256" key="5">
    <source>
        <dbReference type="SAM" id="MobiDB-lite"/>
    </source>
</evidence>
<dbReference type="GO" id="GO:0005201">
    <property type="term" value="F:extracellular matrix structural constituent"/>
    <property type="evidence" value="ECO:0007669"/>
    <property type="project" value="InterPro"/>
</dbReference>
<keyword evidence="2" id="KW-0964">Secreted</keyword>
<reference evidence="9" key="1">
    <citation type="journal article" date="2023" name="G3 (Bethesda)">
        <title>Whole genome assembly and annotation of the endangered Caribbean coral Acropora cervicornis.</title>
        <authorList>
            <person name="Selwyn J.D."/>
            <person name="Vollmer S.V."/>
        </authorList>
    </citation>
    <scope>NUCLEOTIDE SEQUENCE</scope>
    <source>
        <strain evidence="9">K2</strain>
    </source>
</reference>
<dbReference type="SMART" id="SM00473">
    <property type="entry name" value="PAN_AP"/>
    <property type="match status" value="2"/>
</dbReference>
<dbReference type="NCBIfam" id="NF040941">
    <property type="entry name" value="GGGWT_bact"/>
    <property type="match status" value="1"/>
</dbReference>
<feature type="region of interest" description="Disordered" evidence="5">
    <location>
        <begin position="120"/>
        <end position="139"/>
    </location>
</feature>
<dbReference type="Pfam" id="PF01410">
    <property type="entry name" value="COLFI"/>
    <property type="match status" value="1"/>
</dbReference>
<dbReference type="GO" id="GO:0005581">
    <property type="term" value="C:collagen trimer"/>
    <property type="evidence" value="ECO:0007669"/>
    <property type="project" value="UniProtKB-KW"/>
</dbReference>
<keyword evidence="10" id="KW-1185">Reference proteome</keyword>
<dbReference type="SUPFAM" id="SSF56496">
    <property type="entry name" value="Fibrinogen C-terminal domain-like"/>
    <property type="match status" value="1"/>
</dbReference>
<organism evidence="9 10">
    <name type="scientific">Acropora cervicornis</name>
    <name type="common">Staghorn coral</name>
    <dbReference type="NCBI Taxonomy" id="6130"/>
    <lineage>
        <taxon>Eukaryota</taxon>
        <taxon>Metazoa</taxon>
        <taxon>Cnidaria</taxon>
        <taxon>Anthozoa</taxon>
        <taxon>Hexacorallia</taxon>
        <taxon>Scleractinia</taxon>
        <taxon>Astrocoeniina</taxon>
        <taxon>Acroporidae</taxon>
        <taxon>Acropora</taxon>
    </lineage>
</organism>
<dbReference type="EMBL" id="JARQWQ010000016">
    <property type="protein sequence ID" value="KAK2566533.1"/>
    <property type="molecule type" value="Genomic_DNA"/>
</dbReference>
<gene>
    <name evidence="9" type="ORF">P5673_009157</name>
</gene>
<accession>A0AAD9QSA1</accession>
<dbReference type="AlphaFoldDB" id="A0AAD9QSA1"/>
<protein>
    <recommendedName>
        <fullName evidence="11">Apple domain-containing protein</fullName>
    </recommendedName>
</protein>
<sequence length="304" mass="33731">MACFCVSNLFSVSFGILLWTGEAAGFCASVFETQQDHILLGQVKETVYVTDEFDCHRRCMQNNTCKSFNVHPPKSNTIKKTCEMNNQTRQMKPKQYKKKIGSSYHGSVELNKAHLLSSLESPARTSGNPPMHKGTGSTGSTQKALIVFSVISHSSFAILLWTGEAAGFCASVFETQQDHTLLGQVMETVNVTDEFECHRKCIQNNTCKSFNVHPPKSNAIKKTCELNNQTRQMKPKQYKKKIGSSYHGSVEVIKKGESPAFPGVSCKDIRESTNAQDNGEYWIDPKGTGLPFKVYCDMTTDGGK</sequence>
<feature type="chain" id="PRO_5042148110" description="Apple domain-containing protein" evidence="6">
    <location>
        <begin position="24"/>
        <end position="304"/>
    </location>
</feature>
<dbReference type="PROSITE" id="PS51406">
    <property type="entry name" value="FIBRINOGEN_C_2"/>
    <property type="match status" value="1"/>
</dbReference>
<dbReference type="GO" id="GO:0005615">
    <property type="term" value="C:extracellular space"/>
    <property type="evidence" value="ECO:0007669"/>
    <property type="project" value="TreeGrafter"/>
</dbReference>
<dbReference type="SUPFAM" id="SSF57414">
    <property type="entry name" value="Hairpin loop containing domain-like"/>
    <property type="match status" value="1"/>
</dbReference>
<evidence type="ECO:0000256" key="2">
    <source>
        <dbReference type="ARBA" id="ARBA00022525"/>
    </source>
</evidence>
<feature type="non-terminal residue" evidence="9">
    <location>
        <position position="1"/>
    </location>
</feature>
<evidence type="ECO:0000313" key="9">
    <source>
        <dbReference type="EMBL" id="KAK2566533.1"/>
    </source>
</evidence>
<dbReference type="InterPro" id="IPR036056">
    <property type="entry name" value="Fibrinogen-like_C"/>
</dbReference>
<dbReference type="InterPro" id="IPR000885">
    <property type="entry name" value="Fib_collagen_C"/>
</dbReference>
<evidence type="ECO:0000259" key="8">
    <source>
        <dbReference type="PROSITE" id="PS51406"/>
    </source>
</evidence>
<dbReference type="InterPro" id="IPR002181">
    <property type="entry name" value="Fibrinogen_a/b/g_C_dom"/>
</dbReference>
<dbReference type="Gene3D" id="2.60.120.1000">
    <property type="match status" value="1"/>
</dbReference>
<comment type="subcellular location">
    <subcellularLocation>
        <location evidence="1">Secreted</location>
    </subcellularLocation>
</comment>
<reference evidence="9" key="2">
    <citation type="journal article" date="2023" name="Science">
        <title>Genomic signatures of disease resistance in endangered staghorn corals.</title>
        <authorList>
            <person name="Vollmer S.V."/>
            <person name="Selwyn J.D."/>
            <person name="Despard B.A."/>
            <person name="Roesel C.L."/>
        </authorList>
    </citation>
    <scope>NUCLEOTIDE SEQUENCE</scope>
    <source>
        <strain evidence="9">K2</strain>
    </source>
</reference>
<dbReference type="Proteomes" id="UP001249851">
    <property type="component" value="Unassembled WGS sequence"/>
</dbReference>
<evidence type="ECO:0000256" key="6">
    <source>
        <dbReference type="SAM" id="SignalP"/>
    </source>
</evidence>